<reference evidence="1" key="1">
    <citation type="submission" date="2021-05" db="EMBL/GenBank/DDBJ databases">
        <authorList>
            <person name="Scholz U."/>
            <person name="Mascher M."/>
            <person name="Fiebig A."/>
        </authorList>
    </citation>
    <scope>NUCLEOTIDE SEQUENCE [LARGE SCALE GENOMIC DNA]</scope>
</reference>
<protein>
    <submittedName>
        <fullName evidence="1">Uncharacterized protein</fullName>
    </submittedName>
</protein>
<proteinExistence type="predicted"/>
<accession>A0ACD5ZF51</accession>
<dbReference type="Proteomes" id="UP001732700">
    <property type="component" value="Chromosome 6D"/>
</dbReference>
<organism evidence="1 2">
    <name type="scientific">Avena sativa</name>
    <name type="common">Oat</name>
    <dbReference type="NCBI Taxonomy" id="4498"/>
    <lineage>
        <taxon>Eukaryota</taxon>
        <taxon>Viridiplantae</taxon>
        <taxon>Streptophyta</taxon>
        <taxon>Embryophyta</taxon>
        <taxon>Tracheophyta</taxon>
        <taxon>Spermatophyta</taxon>
        <taxon>Magnoliopsida</taxon>
        <taxon>Liliopsida</taxon>
        <taxon>Poales</taxon>
        <taxon>Poaceae</taxon>
        <taxon>BOP clade</taxon>
        <taxon>Pooideae</taxon>
        <taxon>Poodae</taxon>
        <taxon>Poeae</taxon>
        <taxon>Poeae Chloroplast Group 1 (Aveneae type)</taxon>
        <taxon>Aveninae</taxon>
        <taxon>Avena</taxon>
    </lineage>
</organism>
<keyword evidence="2" id="KW-1185">Reference proteome</keyword>
<dbReference type="EnsemblPlants" id="AVESA.00010b.r2.6DG1153090.1">
    <property type="protein sequence ID" value="AVESA.00010b.r2.6DG1153090.1.CDS"/>
    <property type="gene ID" value="AVESA.00010b.r2.6DG1153090"/>
</dbReference>
<evidence type="ECO:0000313" key="2">
    <source>
        <dbReference type="Proteomes" id="UP001732700"/>
    </source>
</evidence>
<evidence type="ECO:0000313" key="1">
    <source>
        <dbReference type="EnsemblPlants" id="AVESA.00010b.r2.6DG1153090.1.CDS"/>
    </source>
</evidence>
<reference evidence="1" key="2">
    <citation type="submission" date="2025-09" db="UniProtKB">
        <authorList>
            <consortium name="EnsemblPlants"/>
        </authorList>
    </citation>
    <scope>IDENTIFICATION</scope>
</reference>
<name>A0ACD5ZF51_AVESA</name>
<sequence>MDEKMRPEMVEVADRLRMIRKALPQRKCESSTGSNARVPISGEENNAPPSNTTTPTLNSSSKIPPTVAPFPRISMDELRQITRNFSNDALLGEGMYGWVFFGVLKDGQQCAVKKLDPSTRIHFEVPSISRLKHENIVQLLGYCVEGKDRFLAYEYALWGSLYDILHGKKGVKGAEPGAVLSWEQRAKIALSAAEGLEFLHEKTRPPVIHGRINSCNILLFGDGVAKIGDAGFAISPLTSTEKLLLDPPLTSSVYDAPDFGIVLLELLTGRKAVDRTMPLGQKNLFAIWASARCKGMVERCIDPTLEGNCPPKAVAKMAQIADRCLLFVAKDRPNMNAVVMALRPLLAMQGS</sequence>